<evidence type="ECO:0000256" key="1">
    <source>
        <dbReference type="SAM" id="MobiDB-lite"/>
    </source>
</evidence>
<name>A0AAW0U3L2_SCYPA</name>
<feature type="signal peptide" evidence="2">
    <location>
        <begin position="1"/>
        <end position="20"/>
    </location>
</feature>
<keyword evidence="2" id="KW-0732">Signal</keyword>
<comment type="caution">
    <text evidence="3">The sequence shown here is derived from an EMBL/GenBank/DDBJ whole genome shotgun (WGS) entry which is preliminary data.</text>
</comment>
<organism evidence="3 4">
    <name type="scientific">Scylla paramamosain</name>
    <name type="common">Mud crab</name>
    <dbReference type="NCBI Taxonomy" id="85552"/>
    <lineage>
        <taxon>Eukaryota</taxon>
        <taxon>Metazoa</taxon>
        <taxon>Ecdysozoa</taxon>
        <taxon>Arthropoda</taxon>
        <taxon>Crustacea</taxon>
        <taxon>Multicrustacea</taxon>
        <taxon>Malacostraca</taxon>
        <taxon>Eumalacostraca</taxon>
        <taxon>Eucarida</taxon>
        <taxon>Decapoda</taxon>
        <taxon>Pleocyemata</taxon>
        <taxon>Brachyura</taxon>
        <taxon>Eubrachyura</taxon>
        <taxon>Portunoidea</taxon>
        <taxon>Portunidae</taxon>
        <taxon>Portuninae</taxon>
        <taxon>Scylla</taxon>
    </lineage>
</organism>
<proteinExistence type="predicted"/>
<dbReference type="AlphaFoldDB" id="A0AAW0U3L2"/>
<accession>A0AAW0U3L2</accession>
<sequence length="260" mass="29181">MARVGVLLFLVCALVSCVAAQKAPSTAVQNPGMLDRIMQDYLNPLREYDWVGTIRRLLDSVRNYVVPEGKEPKSGHVLLDVLSLAAAHLDSRLASRPSRGMQEEGRYYNLNENVSPSLAAYSWNYLGILWLYAGLSIVGALVPLYKYIPEEELLYPDYEFEEEEKAVPEMGMDMGMDMGMGMEMEDTPAMGDGQNYYGYDYDYGDAEGSDMSSSQRPMAADQNNGEYNYQDYSSTGNPGYTNGYPPPNYYGIQYYPPPRN</sequence>
<evidence type="ECO:0000313" key="4">
    <source>
        <dbReference type="Proteomes" id="UP001487740"/>
    </source>
</evidence>
<dbReference type="PROSITE" id="PS51257">
    <property type="entry name" value="PROKAR_LIPOPROTEIN"/>
    <property type="match status" value="1"/>
</dbReference>
<reference evidence="3 4" key="1">
    <citation type="submission" date="2023-03" db="EMBL/GenBank/DDBJ databases">
        <title>High-quality genome of Scylla paramamosain provides insights in environmental adaptation.</title>
        <authorList>
            <person name="Zhang L."/>
        </authorList>
    </citation>
    <scope>NUCLEOTIDE SEQUENCE [LARGE SCALE GENOMIC DNA]</scope>
    <source>
        <strain evidence="3">LZ_2023a</strain>
        <tissue evidence="3">Muscle</tissue>
    </source>
</reference>
<keyword evidence="4" id="KW-1185">Reference proteome</keyword>
<dbReference type="EMBL" id="JARAKH010000019">
    <property type="protein sequence ID" value="KAK8393998.1"/>
    <property type="molecule type" value="Genomic_DNA"/>
</dbReference>
<dbReference type="Proteomes" id="UP001487740">
    <property type="component" value="Unassembled WGS sequence"/>
</dbReference>
<gene>
    <name evidence="3" type="ORF">O3P69_006299</name>
</gene>
<feature type="region of interest" description="Disordered" evidence="1">
    <location>
        <begin position="207"/>
        <end position="246"/>
    </location>
</feature>
<feature type="compositionally biased region" description="Low complexity" evidence="1">
    <location>
        <begin position="236"/>
        <end position="246"/>
    </location>
</feature>
<evidence type="ECO:0000313" key="3">
    <source>
        <dbReference type="EMBL" id="KAK8393998.1"/>
    </source>
</evidence>
<protein>
    <submittedName>
        <fullName evidence="3">Uncharacterized protein</fullName>
    </submittedName>
</protein>
<feature type="chain" id="PRO_5043765972" evidence="2">
    <location>
        <begin position="21"/>
        <end position="260"/>
    </location>
</feature>
<feature type="compositionally biased region" description="Polar residues" evidence="1">
    <location>
        <begin position="211"/>
        <end position="235"/>
    </location>
</feature>
<evidence type="ECO:0000256" key="2">
    <source>
        <dbReference type="SAM" id="SignalP"/>
    </source>
</evidence>